<dbReference type="InterPro" id="IPR055298">
    <property type="entry name" value="AtLOH3-like"/>
</dbReference>
<dbReference type="PANTHER" id="PTHR11697">
    <property type="entry name" value="GENERAL TRANSCRIPTION FACTOR 2-RELATED ZINC FINGER PROTEIN"/>
    <property type="match status" value="1"/>
</dbReference>
<dbReference type="SUPFAM" id="SSF53098">
    <property type="entry name" value="Ribonuclease H-like"/>
    <property type="match status" value="1"/>
</dbReference>
<evidence type="ECO:0000313" key="3">
    <source>
        <dbReference type="Proteomes" id="UP000823388"/>
    </source>
</evidence>
<dbReference type="Pfam" id="PF14291">
    <property type="entry name" value="DUF4371"/>
    <property type="match status" value="1"/>
</dbReference>
<comment type="caution">
    <text evidence="2">The sequence shown here is derived from an EMBL/GenBank/DDBJ whole genome shotgun (WGS) entry which is preliminary data.</text>
</comment>
<dbReference type="SMART" id="SM00597">
    <property type="entry name" value="ZnF_TTF"/>
    <property type="match status" value="1"/>
</dbReference>
<dbReference type="Proteomes" id="UP000823388">
    <property type="component" value="Chromosome 9N"/>
</dbReference>
<dbReference type="InterPro" id="IPR025398">
    <property type="entry name" value="DUF4371"/>
</dbReference>
<dbReference type="Pfam" id="PF05699">
    <property type="entry name" value="Dimer_Tnp_hAT"/>
    <property type="match status" value="1"/>
</dbReference>
<accession>A0A8T0MAZ1</accession>
<reference evidence="2" key="1">
    <citation type="submission" date="2020-05" db="EMBL/GenBank/DDBJ databases">
        <title>WGS assembly of Panicum virgatum.</title>
        <authorList>
            <person name="Lovell J.T."/>
            <person name="Jenkins J."/>
            <person name="Shu S."/>
            <person name="Juenger T.E."/>
            <person name="Schmutz J."/>
        </authorList>
    </citation>
    <scope>NUCLEOTIDE SEQUENCE</scope>
    <source>
        <strain evidence="2">AP13</strain>
    </source>
</reference>
<protein>
    <recommendedName>
        <fullName evidence="1">TTF-type domain-containing protein</fullName>
    </recommendedName>
</protein>
<dbReference type="EMBL" id="CM029054">
    <property type="protein sequence ID" value="KAG2534191.1"/>
    <property type="molecule type" value="Genomic_DNA"/>
</dbReference>
<gene>
    <name evidence="2" type="ORF">PVAP13_9NG033173</name>
</gene>
<dbReference type="InterPro" id="IPR006580">
    <property type="entry name" value="Znf_TTF"/>
</dbReference>
<dbReference type="GO" id="GO:0046983">
    <property type="term" value="F:protein dimerization activity"/>
    <property type="evidence" value="ECO:0007669"/>
    <property type="project" value="InterPro"/>
</dbReference>
<feature type="domain" description="TTF-type" evidence="1">
    <location>
        <begin position="138"/>
        <end position="233"/>
    </location>
</feature>
<dbReference type="AlphaFoldDB" id="A0A8T0MAZ1"/>
<proteinExistence type="predicted"/>
<organism evidence="2 3">
    <name type="scientific">Panicum virgatum</name>
    <name type="common">Blackwell switchgrass</name>
    <dbReference type="NCBI Taxonomy" id="38727"/>
    <lineage>
        <taxon>Eukaryota</taxon>
        <taxon>Viridiplantae</taxon>
        <taxon>Streptophyta</taxon>
        <taxon>Embryophyta</taxon>
        <taxon>Tracheophyta</taxon>
        <taxon>Spermatophyta</taxon>
        <taxon>Magnoliopsida</taxon>
        <taxon>Liliopsida</taxon>
        <taxon>Poales</taxon>
        <taxon>Poaceae</taxon>
        <taxon>PACMAD clade</taxon>
        <taxon>Panicoideae</taxon>
        <taxon>Panicodae</taxon>
        <taxon>Paniceae</taxon>
        <taxon>Panicinae</taxon>
        <taxon>Panicum</taxon>
        <taxon>Panicum sect. Hiantes</taxon>
    </lineage>
</organism>
<dbReference type="PANTHER" id="PTHR11697:SF230">
    <property type="entry name" value="ZINC FINGER, MYM DOMAIN CONTAINING 1"/>
    <property type="match status" value="1"/>
</dbReference>
<keyword evidence="3" id="KW-1185">Reference proteome</keyword>
<name>A0A8T0MAZ1_PANVG</name>
<evidence type="ECO:0000313" key="2">
    <source>
        <dbReference type="EMBL" id="KAG2534191.1"/>
    </source>
</evidence>
<dbReference type="InterPro" id="IPR012337">
    <property type="entry name" value="RNaseH-like_sf"/>
</dbReference>
<sequence length="860" mass="97793">MKRHRSIRSFFSLAVTPVMPTQSQINTNLNLSEEVETGASNIPNDVLTEMSVDAPVEPPVEGSPLVEEIQPPSNDPLPTTTNAAIEFDPTEIVVDPGLRKPIEEYDINIRDIVRREYLLRGPCQPIGYLYPKKIQSGRKRSFLESWFKKYSWLEYSVNEDAAFCFYYYLFKQPRRGDNFGGDAFTTEGVSNWKNATQIFREHVGKVDSLHNCARQHCEDFRNQRQNMDNVIQKITKEQQEEYLGRLTVILAVVRFLLLQGLAFRGHDESRTSSNKGNFLELIDWLKMRDEGAKILLDNAPGNNLLTSPFIQKDMCEACAKLTTKVILDDIGDKKFSILVDESRDASIKEQMAVVLRYVNDKGHVIERFLGVQHVPDTTSAALKGALDAMLLAHGLSMNNIRGQGYDGASNMRGEFNGLQRLVLDENPYAFYIHCFAHQLQLVVVSVAKCCSSVTDFFNYTTLIVNTVNASCKRHDQLAQEHHDNLVRGLENDEIFSGRGKNQQTNLARPGDTRWGSHHKTLCRLQLMWQAVLEVLENICDDGPTSTTKTCAAGLLKQMESFEFVLIMHLMIKVLGKTNDLSQCLQRKDQNIVHAVALIGATLQKVKDLREHGWEEIFEGTKRFCAKHNIIMPNMLDTTIARGRSRGRGGQLVTYQHHFHHEIFNVVLDQLIVELNNRFGERSTQLLKCIACLDPRNSFANFDISKLVELASIYDADFKPYDLILLGEQLETFIHEVRNETKWSSCNDLGKIAELMVDTGKDGDLDLVYRLIELVLILPVATASVERAFSAMNIIKTELRNKMADDWLNHRMVCYIERDIFTAIENDKILKHYQDMRKRRIQLPHSSVASTSGLGSIAEEE</sequence>
<evidence type="ECO:0000259" key="1">
    <source>
        <dbReference type="SMART" id="SM00597"/>
    </source>
</evidence>
<dbReference type="InterPro" id="IPR008906">
    <property type="entry name" value="HATC_C_dom"/>
</dbReference>